<evidence type="ECO:0000256" key="2">
    <source>
        <dbReference type="ARBA" id="ARBA00012438"/>
    </source>
</evidence>
<feature type="modified residue" description="4-aspartylphosphate" evidence="6">
    <location>
        <position position="54"/>
    </location>
</feature>
<dbReference type="PROSITE" id="PS50109">
    <property type="entry name" value="HIS_KIN"/>
    <property type="match status" value="1"/>
</dbReference>
<dbReference type="SUPFAM" id="SSF52172">
    <property type="entry name" value="CheY-like"/>
    <property type="match status" value="1"/>
</dbReference>
<comment type="caution">
    <text evidence="9">The sequence shown here is derived from an EMBL/GenBank/DDBJ whole genome shotgun (WGS) entry which is preliminary data.</text>
</comment>
<dbReference type="EC" id="2.7.13.3" evidence="2"/>
<dbReference type="GO" id="GO:0000155">
    <property type="term" value="F:phosphorelay sensor kinase activity"/>
    <property type="evidence" value="ECO:0007669"/>
    <property type="project" value="InterPro"/>
</dbReference>
<dbReference type="SMART" id="SM00448">
    <property type="entry name" value="REC"/>
    <property type="match status" value="1"/>
</dbReference>
<dbReference type="InterPro" id="IPR036890">
    <property type="entry name" value="HATPase_C_sf"/>
</dbReference>
<dbReference type="PANTHER" id="PTHR43547">
    <property type="entry name" value="TWO-COMPONENT HISTIDINE KINASE"/>
    <property type="match status" value="1"/>
</dbReference>
<dbReference type="InterPro" id="IPR005467">
    <property type="entry name" value="His_kinase_dom"/>
</dbReference>
<keyword evidence="4 9" id="KW-0808">Transferase</keyword>
<dbReference type="SMART" id="SM00388">
    <property type="entry name" value="HisKA"/>
    <property type="match status" value="1"/>
</dbReference>
<name>A0AAW9PWI5_9CYAN</name>
<dbReference type="InterPro" id="IPR036097">
    <property type="entry name" value="HisK_dim/P_sf"/>
</dbReference>
<dbReference type="InterPro" id="IPR003594">
    <property type="entry name" value="HATPase_dom"/>
</dbReference>
<dbReference type="Proteomes" id="UP001333818">
    <property type="component" value="Unassembled WGS sequence"/>
</dbReference>
<sequence>MNAPSILVIDDEPNNFTAIASLLGNFDYQLHYASGGQQALSSLDIYNPDLILLDVMMPIISGIEVCQKIKAMPKWQAVPIVMVTALSSKSDLANCLDAGADDFISKPVNPAELRARVKSMLRIKKQFDKIQSLSQIQENTIDTLKNSLGALRGNLASNLSHELNTPLYGIIAPIELIKDYLQDMKISPALEMLDLVEQSACRIEILTKRLLVYFELEAFLSKKHLVKPMRTKFSSTAIETTLRSLAQSSNRSNDLVFSLEDAEIALSEQYLSTLLHELVDNALKFSSSGTSITVSSQIEGDMLKLSVRDLGRGMTEAQIAKIDAFIQFERKTYEQQGTGLGLTISKKIAELTGGQFWVESVYQQETTVHLTLPIARS</sequence>
<feature type="domain" description="Response regulatory" evidence="8">
    <location>
        <begin position="5"/>
        <end position="121"/>
    </location>
</feature>
<dbReference type="InterPro" id="IPR001789">
    <property type="entry name" value="Sig_transdc_resp-reg_receiver"/>
</dbReference>
<keyword evidence="3 6" id="KW-0597">Phosphoprotein</keyword>
<dbReference type="InterPro" id="IPR004358">
    <property type="entry name" value="Sig_transdc_His_kin-like_C"/>
</dbReference>
<dbReference type="SUPFAM" id="SSF47384">
    <property type="entry name" value="Homodimeric domain of signal transducing histidine kinase"/>
    <property type="match status" value="1"/>
</dbReference>
<dbReference type="InterPro" id="IPR011006">
    <property type="entry name" value="CheY-like_superfamily"/>
</dbReference>
<dbReference type="Gene3D" id="3.30.565.10">
    <property type="entry name" value="Histidine kinase-like ATPase, C-terminal domain"/>
    <property type="match status" value="1"/>
</dbReference>
<dbReference type="Gene3D" id="1.10.287.130">
    <property type="match status" value="1"/>
</dbReference>
<dbReference type="InterPro" id="IPR003661">
    <property type="entry name" value="HisK_dim/P_dom"/>
</dbReference>
<evidence type="ECO:0000313" key="10">
    <source>
        <dbReference type="Proteomes" id="UP001333818"/>
    </source>
</evidence>
<dbReference type="PROSITE" id="PS50110">
    <property type="entry name" value="RESPONSE_REGULATORY"/>
    <property type="match status" value="1"/>
</dbReference>
<evidence type="ECO:0000256" key="3">
    <source>
        <dbReference type="ARBA" id="ARBA00022553"/>
    </source>
</evidence>
<dbReference type="SMART" id="SM00387">
    <property type="entry name" value="HATPase_c"/>
    <property type="match status" value="1"/>
</dbReference>
<dbReference type="SUPFAM" id="SSF55874">
    <property type="entry name" value="ATPase domain of HSP90 chaperone/DNA topoisomerase II/histidine kinase"/>
    <property type="match status" value="1"/>
</dbReference>
<accession>A0AAW9PWI5</accession>
<evidence type="ECO:0000313" key="9">
    <source>
        <dbReference type="EMBL" id="MEE3718827.1"/>
    </source>
</evidence>
<dbReference type="Pfam" id="PF00512">
    <property type="entry name" value="HisKA"/>
    <property type="match status" value="1"/>
</dbReference>
<dbReference type="Gene3D" id="3.40.50.2300">
    <property type="match status" value="1"/>
</dbReference>
<keyword evidence="4 9" id="KW-0418">Kinase</keyword>
<reference evidence="9" key="1">
    <citation type="submission" date="2024-01" db="EMBL/GenBank/DDBJ databases">
        <title>Bank of Algae and Cyanobacteria of the Azores (BACA) strain genomes.</title>
        <authorList>
            <person name="Luz R."/>
            <person name="Cordeiro R."/>
            <person name="Fonseca A."/>
            <person name="Goncalves V."/>
        </authorList>
    </citation>
    <scope>NUCLEOTIDE SEQUENCE</scope>
    <source>
        <strain evidence="9">BACA0141</strain>
    </source>
</reference>
<evidence type="ECO:0000259" key="8">
    <source>
        <dbReference type="PROSITE" id="PS50110"/>
    </source>
</evidence>
<dbReference type="PANTHER" id="PTHR43547:SF2">
    <property type="entry name" value="HYBRID SIGNAL TRANSDUCTION HISTIDINE KINASE C"/>
    <property type="match status" value="1"/>
</dbReference>
<evidence type="ECO:0000256" key="1">
    <source>
        <dbReference type="ARBA" id="ARBA00000085"/>
    </source>
</evidence>
<evidence type="ECO:0000256" key="5">
    <source>
        <dbReference type="ARBA" id="ARBA00023012"/>
    </source>
</evidence>
<keyword evidence="5" id="KW-0902">Two-component regulatory system</keyword>
<evidence type="ECO:0000256" key="6">
    <source>
        <dbReference type="PROSITE-ProRule" id="PRU00169"/>
    </source>
</evidence>
<proteinExistence type="predicted"/>
<dbReference type="AlphaFoldDB" id="A0AAW9PWI5"/>
<organism evidence="9 10">
    <name type="scientific">Tumidithrix elongata BACA0141</name>
    <dbReference type="NCBI Taxonomy" id="2716417"/>
    <lineage>
        <taxon>Bacteria</taxon>
        <taxon>Bacillati</taxon>
        <taxon>Cyanobacteriota</taxon>
        <taxon>Cyanophyceae</taxon>
        <taxon>Pseudanabaenales</taxon>
        <taxon>Pseudanabaenaceae</taxon>
        <taxon>Tumidithrix</taxon>
        <taxon>Tumidithrix elongata</taxon>
    </lineage>
</organism>
<protein>
    <recommendedName>
        <fullName evidence="2">histidine kinase</fullName>
        <ecNumber evidence="2">2.7.13.3</ecNumber>
    </recommendedName>
</protein>
<gene>
    <name evidence="9" type="ORF">V2H45_18955</name>
</gene>
<dbReference type="EMBL" id="JAZBJZ010000096">
    <property type="protein sequence ID" value="MEE3718827.1"/>
    <property type="molecule type" value="Genomic_DNA"/>
</dbReference>
<feature type="domain" description="Histidine kinase" evidence="7">
    <location>
        <begin position="158"/>
        <end position="376"/>
    </location>
</feature>
<dbReference type="RefSeq" id="WP_330485263.1">
    <property type="nucleotide sequence ID" value="NZ_JAZBJZ010000096.1"/>
</dbReference>
<comment type="catalytic activity">
    <reaction evidence="1">
        <text>ATP + protein L-histidine = ADP + protein N-phospho-L-histidine.</text>
        <dbReference type="EC" id="2.7.13.3"/>
    </reaction>
</comment>
<keyword evidence="10" id="KW-1185">Reference proteome</keyword>
<dbReference type="PRINTS" id="PR00344">
    <property type="entry name" value="BCTRLSENSOR"/>
</dbReference>
<dbReference type="CDD" id="cd00082">
    <property type="entry name" value="HisKA"/>
    <property type="match status" value="1"/>
</dbReference>
<dbReference type="Pfam" id="PF02518">
    <property type="entry name" value="HATPase_c"/>
    <property type="match status" value="1"/>
</dbReference>
<dbReference type="Pfam" id="PF00072">
    <property type="entry name" value="Response_reg"/>
    <property type="match status" value="1"/>
</dbReference>
<evidence type="ECO:0000259" key="7">
    <source>
        <dbReference type="PROSITE" id="PS50109"/>
    </source>
</evidence>
<evidence type="ECO:0000256" key="4">
    <source>
        <dbReference type="ARBA" id="ARBA00022777"/>
    </source>
</evidence>